<gene>
    <name evidence="2" type="ORF">GLYMA_19G076000</name>
</gene>
<feature type="region of interest" description="Disordered" evidence="1">
    <location>
        <begin position="236"/>
        <end position="297"/>
    </location>
</feature>
<feature type="compositionally biased region" description="Basic and acidic residues" evidence="1">
    <location>
        <begin position="281"/>
        <end position="294"/>
    </location>
</feature>
<evidence type="ECO:0000256" key="1">
    <source>
        <dbReference type="SAM" id="MobiDB-lite"/>
    </source>
</evidence>
<evidence type="ECO:0000313" key="2">
    <source>
        <dbReference type="EMBL" id="KRG94320.1"/>
    </source>
</evidence>
<dbReference type="EnsemblPlants" id="KRG94320">
    <property type="protein sequence ID" value="KRG94320"/>
    <property type="gene ID" value="GLYMA_19G076000"/>
</dbReference>
<proteinExistence type="predicted"/>
<reference evidence="2" key="3">
    <citation type="submission" date="2018-07" db="EMBL/GenBank/DDBJ databases">
        <title>WGS assembly of Glycine max.</title>
        <authorList>
            <person name="Schmutz J."/>
            <person name="Cannon S."/>
            <person name="Schlueter J."/>
            <person name="Ma J."/>
            <person name="Mitros T."/>
            <person name="Nelson W."/>
            <person name="Hyten D."/>
            <person name="Song Q."/>
            <person name="Thelen J."/>
            <person name="Cheng J."/>
            <person name="Xu D."/>
            <person name="Hellsten U."/>
            <person name="May G."/>
            <person name="Yu Y."/>
            <person name="Sakurai T."/>
            <person name="Umezawa T."/>
            <person name="Bhattacharyya M."/>
            <person name="Sandhu D."/>
            <person name="Valliyodan B."/>
            <person name="Lindquist E."/>
            <person name="Peto M."/>
            <person name="Grant D."/>
            <person name="Shu S."/>
            <person name="Goodstein D."/>
            <person name="Barry K."/>
            <person name="Futrell-Griggs M."/>
            <person name="Abernathy B."/>
            <person name="Du J."/>
            <person name="Tian Z."/>
            <person name="Zhu L."/>
            <person name="Gill N."/>
            <person name="Joshi T."/>
            <person name="Libault M."/>
            <person name="Sethuraman A."/>
            <person name="Zhang X."/>
            <person name="Shinozaki K."/>
            <person name="Nguyen H."/>
            <person name="Wing R."/>
            <person name="Cregan P."/>
            <person name="Specht J."/>
            <person name="Grimwood J."/>
            <person name="Rokhsar D."/>
            <person name="Stacey G."/>
            <person name="Shoemaker R."/>
            <person name="Jackson S."/>
        </authorList>
    </citation>
    <scope>NUCLEOTIDE SEQUENCE</scope>
    <source>
        <tissue evidence="2">Callus</tissue>
    </source>
</reference>
<dbReference type="OrthoDB" id="1433685at2759"/>
<dbReference type="EMBL" id="CM000852">
    <property type="protein sequence ID" value="KRG94320.1"/>
    <property type="molecule type" value="Genomic_DNA"/>
</dbReference>
<dbReference type="InParanoid" id="A0A0R0EJX5"/>
<feature type="compositionally biased region" description="Basic and acidic residues" evidence="1">
    <location>
        <begin position="237"/>
        <end position="254"/>
    </location>
</feature>
<dbReference type="InterPro" id="IPR053098">
    <property type="entry name" value="Petuviruses_polyprotein"/>
</dbReference>
<dbReference type="PaxDb" id="3847-GLYMA19G16835.1"/>
<sequence>MKEYVQSSRMYQCSLTATSEEQYVNIEIPEQLIRGWQQQGYTHLHYGAIRLVLSLHGRRGLPVTARVSLLDSSYIHYENVVIRTVLTTLHAGSVVLTIFPNYNVILRDPTLSQRMKVQIQITGAEQIPRNISRKELQELIPLQWVTGYEKLRENTKPLSTSQATFRRSVDGLVTTTFKKLDEASSSNSSEVFHSLMIKPRVKEDSIMPIFVVKADGNYFVPKASQSWSLPIASAYKKKPEPPKETQKNDPHDFQDSQDPYSQFSIQQKQEASEGSDETETESERSSSEIEKSYSDEEEEIGYMDISNILMACSTEEPFYDSPVEEEPVISKSSSSKPNAGLWFTLDDTPPREWRKKLIEMEAWLDTKFMKDADPYKVIEEFCCRMTGTLKEGSYASKSVHELGSTATVLGTLHQEFIGEGKIIERKMRQEFFEMRCCSLKIKDLDRHFQRMNQRFYLLNGLNDPSLKNTYEASLPEEIQPELNKMVAAAQMDFSTMSMGHIHQFILEVMYKLCRQHQYFSDIMNRKTKYTRACKKPYLEIKCREKTCHCSPKKKKALQTHTKEKRRPLKFFKRSQRRGKSRGQRCFISNQTGHFAKNCPKKSQKAIRLISHLQIGEYDDIESLYSEQSEPDEETEFALNQTDSSDEESSAPPIPIFSIQEEQSIKPAIPQPCVEIQVLAKKFEKPIKVIAFIDTGAQRTMMDPDILPQEYWKNEVAYFVAVDGKVFRTDLVTHAPISIKFFP</sequence>
<dbReference type="InterPro" id="IPR028919">
    <property type="entry name" value="Viral_movement"/>
</dbReference>
<accession>A0A0R0EJX5</accession>
<evidence type="ECO:0000313" key="3">
    <source>
        <dbReference type="EnsemblPlants" id="KRG94320"/>
    </source>
</evidence>
<dbReference type="Gramene" id="KRG94320">
    <property type="protein sequence ID" value="KRG94320"/>
    <property type="gene ID" value="GLYMA_19G076000"/>
</dbReference>
<feature type="region of interest" description="Disordered" evidence="1">
    <location>
        <begin position="629"/>
        <end position="652"/>
    </location>
</feature>
<feature type="compositionally biased region" description="Polar residues" evidence="1">
    <location>
        <begin position="256"/>
        <end position="269"/>
    </location>
</feature>
<dbReference type="GO" id="GO:0008270">
    <property type="term" value="F:zinc ion binding"/>
    <property type="evidence" value="ECO:0007669"/>
    <property type="project" value="InterPro"/>
</dbReference>
<evidence type="ECO:0000313" key="4">
    <source>
        <dbReference type="Proteomes" id="UP000008827"/>
    </source>
</evidence>
<dbReference type="AlphaFoldDB" id="A0A0R0EJX5"/>
<keyword evidence="4" id="KW-1185">Reference proteome</keyword>
<dbReference type="PANTHER" id="PTHR48435">
    <property type="entry name" value="POLYPROTEIN"/>
    <property type="match status" value="1"/>
</dbReference>
<dbReference type="SUPFAM" id="SSF57756">
    <property type="entry name" value="Retrovirus zinc finger-like domains"/>
    <property type="match status" value="1"/>
</dbReference>
<dbReference type="PANTHER" id="PTHR48435:SF1">
    <property type="entry name" value="POLYPROTEIN"/>
    <property type="match status" value="1"/>
</dbReference>
<dbReference type="InterPro" id="IPR036875">
    <property type="entry name" value="Znf_CCHC_sf"/>
</dbReference>
<reference evidence="3" key="2">
    <citation type="submission" date="2018-02" db="UniProtKB">
        <authorList>
            <consortium name="EnsemblPlants"/>
        </authorList>
    </citation>
    <scope>IDENTIFICATION</scope>
    <source>
        <strain evidence="3">Williams 82</strain>
    </source>
</reference>
<protein>
    <recommendedName>
        <fullName evidence="5">Polyprotein</fullName>
    </recommendedName>
</protein>
<dbReference type="OMA" id="EMADITK"/>
<name>A0A0R0EJX5_SOYBN</name>
<organism evidence="2">
    <name type="scientific">Glycine max</name>
    <name type="common">Soybean</name>
    <name type="synonym">Glycine hispida</name>
    <dbReference type="NCBI Taxonomy" id="3847"/>
    <lineage>
        <taxon>Eukaryota</taxon>
        <taxon>Viridiplantae</taxon>
        <taxon>Streptophyta</taxon>
        <taxon>Embryophyta</taxon>
        <taxon>Tracheophyta</taxon>
        <taxon>Spermatophyta</taxon>
        <taxon>Magnoliopsida</taxon>
        <taxon>eudicotyledons</taxon>
        <taxon>Gunneridae</taxon>
        <taxon>Pentapetalae</taxon>
        <taxon>rosids</taxon>
        <taxon>fabids</taxon>
        <taxon>Fabales</taxon>
        <taxon>Fabaceae</taxon>
        <taxon>Papilionoideae</taxon>
        <taxon>50 kb inversion clade</taxon>
        <taxon>NPAAA clade</taxon>
        <taxon>indigoferoid/millettioid clade</taxon>
        <taxon>Phaseoleae</taxon>
        <taxon>Glycine</taxon>
        <taxon>Glycine subgen. Soja</taxon>
    </lineage>
</organism>
<dbReference type="GO" id="GO:0003676">
    <property type="term" value="F:nucleic acid binding"/>
    <property type="evidence" value="ECO:0007669"/>
    <property type="project" value="InterPro"/>
</dbReference>
<feature type="region of interest" description="Disordered" evidence="1">
    <location>
        <begin position="557"/>
        <end position="583"/>
    </location>
</feature>
<evidence type="ECO:0008006" key="5">
    <source>
        <dbReference type="Google" id="ProtNLM"/>
    </source>
</evidence>
<reference evidence="2 3" key="1">
    <citation type="journal article" date="2010" name="Nature">
        <title>Genome sequence of the palaeopolyploid soybean.</title>
        <authorList>
            <person name="Schmutz J."/>
            <person name="Cannon S.B."/>
            <person name="Schlueter J."/>
            <person name="Ma J."/>
            <person name="Mitros T."/>
            <person name="Nelson W."/>
            <person name="Hyten D.L."/>
            <person name="Song Q."/>
            <person name="Thelen J.J."/>
            <person name="Cheng J."/>
            <person name="Xu D."/>
            <person name="Hellsten U."/>
            <person name="May G.D."/>
            <person name="Yu Y."/>
            <person name="Sakurai T."/>
            <person name="Umezawa T."/>
            <person name="Bhattacharyya M.K."/>
            <person name="Sandhu D."/>
            <person name="Valliyodan B."/>
            <person name="Lindquist E."/>
            <person name="Peto M."/>
            <person name="Grant D."/>
            <person name="Shu S."/>
            <person name="Goodstein D."/>
            <person name="Barry K."/>
            <person name="Futrell-Griggs M."/>
            <person name="Abernathy B."/>
            <person name="Du J."/>
            <person name="Tian Z."/>
            <person name="Zhu L."/>
            <person name="Gill N."/>
            <person name="Joshi T."/>
            <person name="Libault M."/>
            <person name="Sethuraman A."/>
            <person name="Zhang X.-C."/>
            <person name="Shinozaki K."/>
            <person name="Nguyen H.T."/>
            <person name="Wing R.A."/>
            <person name="Cregan P."/>
            <person name="Specht J."/>
            <person name="Grimwood J."/>
            <person name="Rokhsar D."/>
            <person name="Stacey G."/>
            <person name="Shoemaker R.C."/>
            <person name="Jackson S.A."/>
        </authorList>
    </citation>
    <scope>NUCLEOTIDE SEQUENCE [LARGE SCALE GENOMIC DNA]</scope>
    <source>
        <strain evidence="3">cv. Williams 82</strain>
        <tissue evidence="2">Callus</tissue>
    </source>
</reference>
<dbReference type="Proteomes" id="UP000008827">
    <property type="component" value="Chromosome 19"/>
</dbReference>
<feature type="compositionally biased region" description="Basic residues" evidence="1">
    <location>
        <begin position="557"/>
        <end position="582"/>
    </location>
</feature>
<dbReference type="Gene3D" id="4.10.60.10">
    <property type="entry name" value="Zinc finger, CCHC-type"/>
    <property type="match status" value="1"/>
</dbReference>
<dbReference type="Pfam" id="PF01107">
    <property type="entry name" value="MP"/>
    <property type="match status" value="1"/>
</dbReference>